<dbReference type="Proteomes" id="UP000799777">
    <property type="component" value="Unassembled WGS sequence"/>
</dbReference>
<protein>
    <recommendedName>
        <fullName evidence="1">Heterokaryon incompatibility domain-containing protein</fullName>
    </recommendedName>
</protein>
<evidence type="ECO:0000259" key="1">
    <source>
        <dbReference type="Pfam" id="PF06985"/>
    </source>
</evidence>
<evidence type="ECO:0000313" key="2">
    <source>
        <dbReference type="EMBL" id="KAF2034619.1"/>
    </source>
</evidence>
<dbReference type="InterPro" id="IPR010730">
    <property type="entry name" value="HET"/>
</dbReference>
<keyword evidence="3" id="KW-1185">Reference proteome</keyword>
<comment type="caution">
    <text evidence="2">The sequence shown here is derived from an EMBL/GenBank/DDBJ whole genome shotgun (WGS) entry which is preliminary data.</text>
</comment>
<reference evidence="2" key="1">
    <citation type="journal article" date="2020" name="Stud. Mycol.">
        <title>101 Dothideomycetes genomes: a test case for predicting lifestyles and emergence of pathogens.</title>
        <authorList>
            <person name="Haridas S."/>
            <person name="Albert R."/>
            <person name="Binder M."/>
            <person name="Bloem J."/>
            <person name="Labutti K."/>
            <person name="Salamov A."/>
            <person name="Andreopoulos B."/>
            <person name="Baker S."/>
            <person name="Barry K."/>
            <person name="Bills G."/>
            <person name="Bluhm B."/>
            <person name="Cannon C."/>
            <person name="Castanera R."/>
            <person name="Culley D."/>
            <person name="Daum C."/>
            <person name="Ezra D."/>
            <person name="Gonzalez J."/>
            <person name="Henrissat B."/>
            <person name="Kuo A."/>
            <person name="Liang C."/>
            <person name="Lipzen A."/>
            <person name="Lutzoni F."/>
            <person name="Magnuson J."/>
            <person name="Mondo S."/>
            <person name="Nolan M."/>
            <person name="Ohm R."/>
            <person name="Pangilinan J."/>
            <person name="Park H.-J."/>
            <person name="Ramirez L."/>
            <person name="Alfaro M."/>
            <person name="Sun H."/>
            <person name="Tritt A."/>
            <person name="Yoshinaga Y."/>
            <person name="Zwiers L.-H."/>
            <person name="Turgeon B."/>
            <person name="Goodwin S."/>
            <person name="Spatafora J."/>
            <person name="Crous P."/>
            <person name="Grigoriev I."/>
        </authorList>
    </citation>
    <scope>NUCLEOTIDE SEQUENCE</scope>
    <source>
        <strain evidence="2">CBS 110217</strain>
    </source>
</reference>
<dbReference type="PANTHER" id="PTHR24148:SF73">
    <property type="entry name" value="HET DOMAIN PROTEIN (AFU_ORTHOLOGUE AFUA_8G01020)"/>
    <property type="match status" value="1"/>
</dbReference>
<feature type="domain" description="Heterokaryon incompatibility" evidence="1">
    <location>
        <begin position="72"/>
        <end position="152"/>
    </location>
</feature>
<dbReference type="OrthoDB" id="194358at2759"/>
<name>A0A9P4LTC4_9PLEO</name>
<dbReference type="Pfam" id="PF06985">
    <property type="entry name" value="HET"/>
    <property type="match status" value="1"/>
</dbReference>
<gene>
    <name evidence="2" type="ORF">EK21DRAFT_107749</name>
</gene>
<sequence>MAQQSNEPETHFIHTPLDESKRQIRLLQLQNDLSESEIRCQIEIFNIEDAPPYAALSYMWGDPLPTHTILLNGVYHLWIDYICIDQSNIRERNHQVRLMSNIYEQSTFVIAWLGYNAEEIEVVKQARDTADVTHLLPLLYNPYFRRIWIVQEVLLAPEVLVVCGHCWVSEYEMCLLARISPPEDIPTAADAIFVERSYNPDRPGYITSSSQSEGVRPKPTFADRLIDFGKNQCADIHDKVYGFLGLSTGVDIEVDYSKSISETFLEALAAVADEIQHTARPNPCTIFQILALQLGHEMQEDMQDNAIDLETTIAAISARYWASGGFL</sequence>
<accession>A0A9P4LTC4</accession>
<evidence type="ECO:0000313" key="3">
    <source>
        <dbReference type="Proteomes" id="UP000799777"/>
    </source>
</evidence>
<organism evidence="2 3">
    <name type="scientific">Setomelanomma holmii</name>
    <dbReference type="NCBI Taxonomy" id="210430"/>
    <lineage>
        <taxon>Eukaryota</taxon>
        <taxon>Fungi</taxon>
        <taxon>Dikarya</taxon>
        <taxon>Ascomycota</taxon>
        <taxon>Pezizomycotina</taxon>
        <taxon>Dothideomycetes</taxon>
        <taxon>Pleosporomycetidae</taxon>
        <taxon>Pleosporales</taxon>
        <taxon>Pleosporineae</taxon>
        <taxon>Phaeosphaeriaceae</taxon>
        <taxon>Setomelanomma</taxon>
    </lineage>
</organism>
<dbReference type="AlphaFoldDB" id="A0A9P4LTC4"/>
<proteinExistence type="predicted"/>
<dbReference type="PANTHER" id="PTHR24148">
    <property type="entry name" value="ANKYRIN REPEAT DOMAIN-CONTAINING PROTEIN 39 HOMOLOG-RELATED"/>
    <property type="match status" value="1"/>
</dbReference>
<dbReference type="InterPro" id="IPR052895">
    <property type="entry name" value="HetReg/Transcr_Mod"/>
</dbReference>
<dbReference type="EMBL" id="ML978160">
    <property type="protein sequence ID" value="KAF2034619.1"/>
    <property type="molecule type" value="Genomic_DNA"/>
</dbReference>